<evidence type="ECO:0000256" key="1">
    <source>
        <dbReference type="SAM" id="Phobius"/>
    </source>
</evidence>
<gene>
    <name evidence="2" type="ORF">PYH69_13060</name>
</gene>
<reference evidence="2" key="1">
    <citation type="journal article" date="2023" name="Antibiotics">
        <title>Prevalence and Molecular Characterization of Methicillin-Resistant Staphylococci (MRS) and Mammaliicocci (MRM) in Dromedary Camels from Algeria: First Detection of SCCmec-mecC Hybrid in Methicillin-Resistant Mammaliicoccus lentus.</title>
        <authorList>
            <person name="Belhout C."/>
            <person name="Boyen F."/>
            <person name="Vereecke N."/>
            <person name="Theuns S."/>
            <person name="Taibi N."/>
            <person name="Stegger M."/>
            <person name="de la Fe-Rodriguez P.Y."/>
            <person name="Bouayad L."/>
            <person name="Elgroud R."/>
            <person name="Butaye P."/>
        </authorList>
    </citation>
    <scope>NUCLEOTIDE SEQUENCE</scope>
    <source>
        <strain evidence="2">7048</strain>
    </source>
</reference>
<organism evidence="2 3">
    <name type="scientific">Mammaliicoccus lentus</name>
    <name type="common">Staphylococcus lentus</name>
    <dbReference type="NCBI Taxonomy" id="42858"/>
    <lineage>
        <taxon>Bacteria</taxon>
        <taxon>Bacillati</taxon>
        <taxon>Bacillota</taxon>
        <taxon>Bacilli</taxon>
        <taxon>Bacillales</taxon>
        <taxon>Staphylococcaceae</taxon>
        <taxon>Mammaliicoccus</taxon>
    </lineage>
</organism>
<name>A0AAX3W355_MAMLE</name>
<accession>A0AAX3W355</accession>
<protein>
    <submittedName>
        <fullName evidence="2">Uncharacterized protein</fullName>
    </submittedName>
</protein>
<dbReference type="Proteomes" id="UP001223261">
    <property type="component" value="Chromosome"/>
</dbReference>
<feature type="transmembrane region" description="Helical" evidence="1">
    <location>
        <begin position="12"/>
        <end position="34"/>
    </location>
</feature>
<keyword evidence="1" id="KW-1133">Transmembrane helix</keyword>
<keyword evidence="1" id="KW-0812">Transmembrane</keyword>
<dbReference type="AlphaFoldDB" id="A0AAX3W355"/>
<evidence type="ECO:0000313" key="2">
    <source>
        <dbReference type="EMBL" id="WHI59627.1"/>
    </source>
</evidence>
<proteinExistence type="predicted"/>
<dbReference type="EMBL" id="CP118848">
    <property type="protein sequence ID" value="WHI59627.1"/>
    <property type="molecule type" value="Genomic_DNA"/>
</dbReference>
<sequence length="54" mass="5878">MNSSILYSEGAIGLYLGLLIAGLPALINFVGNIVNLKFDEKKLNAEIIVKARMK</sequence>
<dbReference type="RefSeq" id="WP_282861980.1">
    <property type="nucleotide sequence ID" value="NZ_CP118848.1"/>
</dbReference>
<keyword evidence="1" id="KW-0472">Membrane</keyword>
<evidence type="ECO:0000313" key="3">
    <source>
        <dbReference type="Proteomes" id="UP001223261"/>
    </source>
</evidence>